<organism evidence="1 2">
    <name type="scientific">Pseudomonas syringae pv. tomato</name>
    <dbReference type="NCBI Taxonomy" id="323"/>
    <lineage>
        <taxon>Bacteria</taxon>
        <taxon>Pseudomonadati</taxon>
        <taxon>Pseudomonadota</taxon>
        <taxon>Gammaproteobacteria</taxon>
        <taxon>Pseudomonadales</taxon>
        <taxon>Pseudomonadaceae</taxon>
        <taxon>Pseudomonas</taxon>
    </lineage>
</organism>
<dbReference type="AlphaFoldDB" id="A0AAV1BT95"/>
<evidence type="ECO:0000313" key="1">
    <source>
        <dbReference type="EMBL" id="CAI8991361.1"/>
    </source>
</evidence>
<dbReference type="Proteomes" id="UP001177000">
    <property type="component" value="Chromosome"/>
</dbReference>
<dbReference type="EMBL" id="OX458335">
    <property type="protein sequence ID" value="CAI8991361.1"/>
    <property type="molecule type" value="Genomic_DNA"/>
</dbReference>
<gene>
    <name evidence="1" type="ORF">DAPPPG215_27300</name>
</gene>
<protein>
    <submittedName>
        <fullName evidence="1">Uncharacterized protein</fullName>
    </submittedName>
</protein>
<sequence>MRPKKRQLQRQYSYLPLPSKSLEVLKSLTGGSFVISEIDFMGPIWHAMTG</sequence>
<name>A0AAV1BT95_PSEUB</name>
<reference evidence="1" key="1">
    <citation type="submission" date="2023-03" db="EMBL/GenBank/DDBJ databases">
        <authorList>
            <person name="Pothier F. J."/>
        </authorList>
    </citation>
    <scope>NUCLEOTIDE SEQUENCE</scope>
    <source>
        <strain evidence="1">DAPP-PG 215</strain>
    </source>
</reference>
<accession>A0AAV1BT95</accession>
<proteinExistence type="predicted"/>
<evidence type="ECO:0000313" key="2">
    <source>
        <dbReference type="Proteomes" id="UP001177000"/>
    </source>
</evidence>